<dbReference type="EMBL" id="CAAALY010055171">
    <property type="protein sequence ID" value="VEL22197.1"/>
    <property type="molecule type" value="Genomic_DNA"/>
</dbReference>
<dbReference type="OrthoDB" id="6351660at2759"/>
<gene>
    <name evidence="2" type="ORF">PXEA_LOCUS15637</name>
</gene>
<reference evidence="2" key="1">
    <citation type="submission" date="2018-11" db="EMBL/GenBank/DDBJ databases">
        <authorList>
            <consortium name="Pathogen Informatics"/>
        </authorList>
    </citation>
    <scope>NUCLEOTIDE SEQUENCE</scope>
</reference>
<organism evidence="2 3">
    <name type="scientific">Protopolystoma xenopodis</name>
    <dbReference type="NCBI Taxonomy" id="117903"/>
    <lineage>
        <taxon>Eukaryota</taxon>
        <taxon>Metazoa</taxon>
        <taxon>Spiralia</taxon>
        <taxon>Lophotrochozoa</taxon>
        <taxon>Platyhelminthes</taxon>
        <taxon>Monogenea</taxon>
        <taxon>Polyopisthocotylea</taxon>
        <taxon>Polystomatidea</taxon>
        <taxon>Polystomatidae</taxon>
        <taxon>Protopolystoma</taxon>
    </lineage>
</organism>
<keyword evidence="1" id="KW-0175">Coiled coil</keyword>
<dbReference type="Proteomes" id="UP000784294">
    <property type="component" value="Unassembled WGS sequence"/>
</dbReference>
<dbReference type="AlphaFoldDB" id="A0A448WWW8"/>
<evidence type="ECO:0000313" key="3">
    <source>
        <dbReference type="Proteomes" id="UP000784294"/>
    </source>
</evidence>
<feature type="coiled-coil region" evidence="1">
    <location>
        <begin position="41"/>
        <end position="77"/>
    </location>
</feature>
<accession>A0A448WWW8</accession>
<comment type="caution">
    <text evidence="2">The sequence shown here is derived from an EMBL/GenBank/DDBJ whole genome shotgun (WGS) entry which is preliminary data.</text>
</comment>
<keyword evidence="3" id="KW-1185">Reference proteome</keyword>
<proteinExistence type="predicted"/>
<evidence type="ECO:0000256" key="1">
    <source>
        <dbReference type="SAM" id="Coils"/>
    </source>
</evidence>
<evidence type="ECO:0000313" key="2">
    <source>
        <dbReference type="EMBL" id="VEL22197.1"/>
    </source>
</evidence>
<name>A0A448WWW8_9PLAT</name>
<protein>
    <submittedName>
        <fullName evidence="2">Uncharacterized protein</fullName>
    </submittedName>
</protein>
<sequence>MTALIQRTTLLEMKELNERERANHAQQMYKVIRDTTGKLEARNLELEAKVAELTKVCLNQQEEEQKLREQLAGATEKKGSELN</sequence>